<feature type="region of interest" description="Disordered" evidence="1">
    <location>
        <begin position="438"/>
        <end position="471"/>
    </location>
</feature>
<dbReference type="SUPFAM" id="SSF46785">
    <property type="entry name" value="Winged helix' DNA-binding domain"/>
    <property type="match status" value="1"/>
</dbReference>
<protein>
    <recommendedName>
        <fullName evidence="2">IRF tryptophan pentad repeat domain-containing protein</fullName>
    </recommendedName>
</protein>
<dbReference type="GO" id="GO:0000976">
    <property type="term" value="F:transcription cis-regulatory region binding"/>
    <property type="evidence" value="ECO:0007669"/>
    <property type="project" value="InterPro"/>
</dbReference>
<keyword evidence="4" id="KW-1185">Reference proteome</keyword>
<comment type="caution">
    <text evidence="3">The sequence shown here is derived from an EMBL/GenBank/DDBJ whole genome shotgun (WGS) entry which is preliminary data.</text>
</comment>
<feature type="compositionally biased region" description="Basic and acidic residues" evidence="1">
    <location>
        <begin position="183"/>
        <end position="200"/>
    </location>
</feature>
<dbReference type="Proteomes" id="UP000827092">
    <property type="component" value="Unassembled WGS sequence"/>
</dbReference>
<feature type="region of interest" description="Disordered" evidence="1">
    <location>
        <begin position="143"/>
        <end position="225"/>
    </location>
</feature>
<dbReference type="PROSITE" id="PS51507">
    <property type="entry name" value="IRF_2"/>
    <property type="match status" value="1"/>
</dbReference>
<dbReference type="InterPro" id="IPR036388">
    <property type="entry name" value="WH-like_DNA-bd_sf"/>
</dbReference>
<reference evidence="3 4" key="1">
    <citation type="journal article" date="2022" name="Nat. Ecol. Evol.">
        <title>A masculinizing supergene underlies an exaggerated male reproductive morph in a spider.</title>
        <authorList>
            <person name="Hendrickx F."/>
            <person name="De Corte Z."/>
            <person name="Sonet G."/>
            <person name="Van Belleghem S.M."/>
            <person name="Kostlbacher S."/>
            <person name="Vangestel C."/>
        </authorList>
    </citation>
    <scope>NUCLEOTIDE SEQUENCE [LARGE SCALE GENOMIC DNA]</scope>
    <source>
        <strain evidence="3">W744_W776</strain>
    </source>
</reference>
<dbReference type="Pfam" id="PF00605">
    <property type="entry name" value="IRF"/>
    <property type="match status" value="1"/>
</dbReference>
<name>A0AAV6VKV2_9ARAC</name>
<dbReference type="InterPro" id="IPR036390">
    <property type="entry name" value="WH_DNA-bd_sf"/>
</dbReference>
<feature type="compositionally biased region" description="Polar residues" evidence="1">
    <location>
        <begin position="438"/>
        <end position="449"/>
    </location>
</feature>
<feature type="region of interest" description="Disordered" evidence="1">
    <location>
        <begin position="401"/>
        <end position="420"/>
    </location>
</feature>
<feature type="compositionally biased region" description="Basic residues" evidence="1">
    <location>
        <begin position="454"/>
        <end position="468"/>
    </location>
</feature>
<evidence type="ECO:0000313" key="4">
    <source>
        <dbReference type="Proteomes" id="UP000827092"/>
    </source>
</evidence>
<gene>
    <name evidence="3" type="ORF">JTE90_027512</name>
</gene>
<evidence type="ECO:0000259" key="2">
    <source>
        <dbReference type="PROSITE" id="PS51507"/>
    </source>
</evidence>
<proteinExistence type="predicted"/>
<dbReference type="EMBL" id="JAFNEN010000063">
    <property type="protein sequence ID" value="KAG8196791.1"/>
    <property type="molecule type" value="Genomic_DNA"/>
</dbReference>
<feature type="domain" description="IRF tryptophan pentad repeat" evidence="2">
    <location>
        <begin position="1"/>
        <end position="100"/>
    </location>
</feature>
<dbReference type="AlphaFoldDB" id="A0AAV6VKV2"/>
<sequence>MQSFILPALNDGRYGDLLKWETEPIIFRMKWTHKARTSWKHGDCAVFIAWDRMKGRSEPKTDSELVLSKQRMRAALRTIKGKIEELKCDKVGYKLYRIKGFLPTNTKKEEQSMDFGANRPYFPKKEPGTINVSRKTKIVASMYQADEDQDDSDPDYKPSKRSLKTKSYKKRSQKRRYSKKTTKALEIETEEVKKETKPDESLYLTPPPSCKEQSVLEEKEDDCSTTKICNTGSSHERHEITKEVKKELIEEAIEKIIADPVKPTVCSSHDNLPASDIPPPSDIPPLVQVSDVAPLENKEDSPPPLKKRKTTTRSEKQMQSLLAEAQIICKDIKIKRTTTVQHIKYEENKPTETTFTPTMPTLPPPPLNVTKKQENSISSSGIKTEEKVPRCLVAHKFSMAPSDSMSSKSSKSETVKILKKRKTKEKVPRCLVGHDYTMTPSDSMSSKSETCPKILKKKKTKARQKKEHIRTTSNKKVQFPVTNFSIPPVTNFSIPPVTNFSIPPVTNFSIPPVTNFSIPPVTNFSIPPVNNFSIPPVNNFSIPPVNNYSNLYSDRNSLNQSELSPQAFLISPAFLYPQVFVPVPEIEEINHLRSIGFGEFCSDPEEWRSNNLLDDNDIALGRTNFGCLGFNNPNCQCCKCKSLCKELFEMIENWAREWS</sequence>
<evidence type="ECO:0000313" key="3">
    <source>
        <dbReference type="EMBL" id="KAG8196791.1"/>
    </source>
</evidence>
<organism evidence="3 4">
    <name type="scientific">Oedothorax gibbosus</name>
    <dbReference type="NCBI Taxonomy" id="931172"/>
    <lineage>
        <taxon>Eukaryota</taxon>
        <taxon>Metazoa</taxon>
        <taxon>Ecdysozoa</taxon>
        <taxon>Arthropoda</taxon>
        <taxon>Chelicerata</taxon>
        <taxon>Arachnida</taxon>
        <taxon>Araneae</taxon>
        <taxon>Araneomorphae</taxon>
        <taxon>Entelegynae</taxon>
        <taxon>Araneoidea</taxon>
        <taxon>Linyphiidae</taxon>
        <taxon>Erigoninae</taxon>
        <taxon>Oedothorax</taxon>
    </lineage>
</organism>
<dbReference type="InterPro" id="IPR001346">
    <property type="entry name" value="Interferon_reg_fact_DNA-bd_dom"/>
</dbReference>
<feature type="region of interest" description="Disordered" evidence="1">
    <location>
        <begin position="351"/>
        <end position="382"/>
    </location>
</feature>
<accession>A0AAV6VKV2</accession>
<feature type="compositionally biased region" description="Basic residues" evidence="1">
    <location>
        <begin position="159"/>
        <end position="182"/>
    </location>
</feature>
<evidence type="ECO:0000256" key="1">
    <source>
        <dbReference type="SAM" id="MobiDB-lite"/>
    </source>
</evidence>
<feature type="region of interest" description="Disordered" evidence="1">
    <location>
        <begin position="267"/>
        <end position="317"/>
    </location>
</feature>
<dbReference type="Gene3D" id="1.10.10.10">
    <property type="entry name" value="Winged helix-like DNA-binding domain superfamily/Winged helix DNA-binding domain"/>
    <property type="match status" value="1"/>
</dbReference>